<keyword evidence="1" id="KW-0812">Transmembrane</keyword>
<proteinExistence type="predicted"/>
<keyword evidence="1" id="KW-1133">Transmembrane helix</keyword>
<comment type="caution">
    <text evidence="2">The sequence shown here is derived from an EMBL/GenBank/DDBJ whole genome shotgun (WGS) entry which is preliminary data.</text>
</comment>
<evidence type="ECO:0000313" key="2">
    <source>
        <dbReference type="EMBL" id="MBK4737424.1"/>
    </source>
</evidence>
<name>A0A934W9Q5_9BURK</name>
<keyword evidence="1" id="KW-0472">Membrane</keyword>
<organism evidence="2 3">
    <name type="scientific">Noviherbaspirillum pedocola</name>
    <dbReference type="NCBI Taxonomy" id="2801341"/>
    <lineage>
        <taxon>Bacteria</taxon>
        <taxon>Pseudomonadati</taxon>
        <taxon>Pseudomonadota</taxon>
        <taxon>Betaproteobacteria</taxon>
        <taxon>Burkholderiales</taxon>
        <taxon>Oxalobacteraceae</taxon>
        <taxon>Noviherbaspirillum</taxon>
    </lineage>
</organism>
<dbReference type="AlphaFoldDB" id="A0A934W9Q5"/>
<protein>
    <submittedName>
        <fullName evidence="2">TIGR04438 family Trp-rich protein</fullName>
    </submittedName>
</protein>
<dbReference type="Proteomes" id="UP000622890">
    <property type="component" value="Unassembled WGS sequence"/>
</dbReference>
<dbReference type="InterPro" id="IPR031044">
    <property type="entry name" value="Small_Trp_rich"/>
</dbReference>
<evidence type="ECO:0000256" key="1">
    <source>
        <dbReference type="SAM" id="Phobius"/>
    </source>
</evidence>
<dbReference type="NCBIfam" id="TIGR04438">
    <property type="entry name" value="small_Trp_rich"/>
    <property type="match status" value="1"/>
</dbReference>
<gene>
    <name evidence="2" type="ORF">JJB74_22625</name>
</gene>
<keyword evidence="3" id="KW-1185">Reference proteome</keyword>
<reference evidence="2" key="1">
    <citation type="submission" date="2021-01" db="EMBL/GenBank/DDBJ databases">
        <title>Genome sequence of strain Noviherbaspirillum sp. DKR-6.</title>
        <authorList>
            <person name="Chaudhary D.K."/>
        </authorList>
    </citation>
    <scope>NUCLEOTIDE SEQUENCE</scope>
    <source>
        <strain evidence="2">DKR-6</strain>
    </source>
</reference>
<sequence length="73" mass="8626">MPLIILIVALSALRFFEIGPFAALSWWWIAGLFVLAFVWFEYIEGMLGLNKRRAHDELDKARKKRVESSFRRK</sequence>
<dbReference type="RefSeq" id="WP_200595710.1">
    <property type="nucleotide sequence ID" value="NZ_JAEPBG010000012.1"/>
</dbReference>
<accession>A0A934W9Q5</accession>
<feature type="transmembrane region" description="Helical" evidence="1">
    <location>
        <begin position="24"/>
        <end position="43"/>
    </location>
</feature>
<evidence type="ECO:0000313" key="3">
    <source>
        <dbReference type="Proteomes" id="UP000622890"/>
    </source>
</evidence>
<dbReference type="EMBL" id="JAEPBG010000012">
    <property type="protein sequence ID" value="MBK4737424.1"/>
    <property type="molecule type" value="Genomic_DNA"/>
</dbReference>